<organism evidence="2 3">
    <name type="scientific">Tenebrio molitor</name>
    <name type="common">Yellow mealworm beetle</name>
    <dbReference type="NCBI Taxonomy" id="7067"/>
    <lineage>
        <taxon>Eukaryota</taxon>
        <taxon>Metazoa</taxon>
        <taxon>Ecdysozoa</taxon>
        <taxon>Arthropoda</taxon>
        <taxon>Hexapoda</taxon>
        <taxon>Insecta</taxon>
        <taxon>Pterygota</taxon>
        <taxon>Neoptera</taxon>
        <taxon>Endopterygota</taxon>
        <taxon>Coleoptera</taxon>
        <taxon>Polyphaga</taxon>
        <taxon>Cucujiformia</taxon>
        <taxon>Tenebrionidae</taxon>
        <taxon>Tenebrio</taxon>
    </lineage>
</organism>
<dbReference type="Proteomes" id="UP000719412">
    <property type="component" value="Unassembled WGS sequence"/>
</dbReference>
<sequence length="149" mass="17836">MTNYIFDDFDFIIYRETFIRIAYAKLNEIKDVDSDLHRWTIITKALQAVERQQFIEEEGMYSFSDDDDSESEDEDSTPSRKRSYDESEDNTVDADEEKWMDELELDIFTEIPSSKKRKYEDKQPETDHSEKHDENNFLQNVNCEIANFD</sequence>
<protein>
    <submittedName>
        <fullName evidence="2">Uncharacterized protein</fullName>
    </submittedName>
</protein>
<evidence type="ECO:0000313" key="2">
    <source>
        <dbReference type="EMBL" id="KAH0818351.1"/>
    </source>
</evidence>
<feature type="compositionally biased region" description="Basic and acidic residues" evidence="1">
    <location>
        <begin position="118"/>
        <end position="135"/>
    </location>
</feature>
<evidence type="ECO:0000313" key="3">
    <source>
        <dbReference type="Proteomes" id="UP000719412"/>
    </source>
</evidence>
<feature type="compositionally biased region" description="Acidic residues" evidence="1">
    <location>
        <begin position="86"/>
        <end position="97"/>
    </location>
</feature>
<comment type="caution">
    <text evidence="2">The sequence shown here is derived from an EMBL/GenBank/DDBJ whole genome shotgun (WGS) entry which is preliminary data.</text>
</comment>
<feature type="region of interest" description="Disordered" evidence="1">
    <location>
        <begin position="57"/>
        <end position="97"/>
    </location>
</feature>
<reference evidence="2" key="2">
    <citation type="submission" date="2021-08" db="EMBL/GenBank/DDBJ databases">
        <authorList>
            <person name="Eriksson T."/>
        </authorList>
    </citation>
    <scope>NUCLEOTIDE SEQUENCE</scope>
    <source>
        <strain evidence="2">Stoneville</strain>
        <tissue evidence="2">Whole head</tissue>
    </source>
</reference>
<name>A0A8J6HQT7_TENMO</name>
<accession>A0A8J6HQT7</accession>
<feature type="compositionally biased region" description="Acidic residues" evidence="1">
    <location>
        <begin position="57"/>
        <end position="76"/>
    </location>
</feature>
<proteinExistence type="predicted"/>
<reference evidence="2" key="1">
    <citation type="journal article" date="2020" name="J Insects Food Feed">
        <title>The yellow mealworm (Tenebrio molitor) genome: a resource for the emerging insects as food and feed industry.</title>
        <authorList>
            <person name="Eriksson T."/>
            <person name="Andere A."/>
            <person name="Kelstrup H."/>
            <person name="Emery V."/>
            <person name="Picard C."/>
        </authorList>
    </citation>
    <scope>NUCLEOTIDE SEQUENCE</scope>
    <source>
        <strain evidence="2">Stoneville</strain>
        <tissue evidence="2">Whole head</tissue>
    </source>
</reference>
<dbReference type="EMBL" id="JABDTM020017848">
    <property type="protein sequence ID" value="KAH0818351.1"/>
    <property type="molecule type" value="Genomic_DNA"/>
</dbReference>
<keyword evidence="3" id="KW-1185">Reference proteome</keyword>
<dbReference type="AlphaFoldDB" id="A0A8J6HQT7"/>
<gene>
    <name evidence="2" type="ORF">GEV33_004443</name>
</gene>
<evidence type="ECO:0000256" key="1">
    <source>
        <dbReference type="SAM" id="MobiDB-lite"/>
    </source>
</evidence>
<feature type="region of interest" description="Disordered" evidence="1">
    <location>
        <begin position="114"/>
        <end position="149"/>
    </location>
</feature>